<dbReference type="SUPFAM" id="SSF118196">
    <property type="entry name" value="YaeB-like"/>
    <property type="match status" value="1"/>
</dbReference>
<proteinExistence type="inferred from homology"/>
<dbReference type="RefSeq" id="WP_013824701.1">
    <property type="nucleotide sequence ID" value="NC_015574.1"/>
</dbReference>
<dbReference type="OrthoDB" id="40408at2157"/>
<dbReference type="eggNOG" id="arCOG00761">
    <property type="taxonomic scope" value="Archaea"/>
</dbReference>
<keyword evidence="5" id="KW-1185">Reference proteome</keyword>
<keyword evidence="1" id="KW-0949">S-adenosyl-L-methionine</keyword>
<accession>F6D854</accession>
<dbReference type="STRING" id="868131.MSWAN_0153"/>
<evidence type="ECO:0000256" key="2">
    <source>
        <dbReference type="ARBA" id="ARBA00033753"/>
    </source>
</evidence>
<organism evidence="4 5">
    <name type="scientific">Methanobacterium paludis (strain DSM 25820 / JCM 18151 / SWAN1)</name>
    <dbReference type="NCBI Taxonomy" id="868131"/>
    <lineage>
        <taxon>Archaea</taxon>
        <taxon>Methanobacteriati</taxon>
        <taxon>Methanobacteriota</taxon>
        <taxon>Methanomada group</taxon>
        <taxon>Methanobacteria</taxon>
        <taxon>Methanobacteriales</taxon>
        <taxon>Methanobacteriaceae</taxon>
        <taxon>Methanobacterium</taxon>
    </lineage>
</organism>
<dbReference type="InterPro" id="IPR040372">
    <property type="entry name" value="YaeB-like"/>
</dbReference>
<dbReference type="InterPro" id="IPR036413">
    <property type="entry name" value="YaeB-like_sf"/>
</dbReference>
<name>F6D854_METPW</name>
<gene>
    <name evidence="4" type="ordered locus">MSWAN_0153</name>
</gene>
<reference evidence="4 5" key="1">
    <citation type="journal article" date="2014" name="Int. J. Syst. Evol. Microbiol.">
        <title>Methanobacterium paludis sp. nov. and a novel strain of Methanobacterium lacus isolated from northern peatlands.</title>
        <authorList>
            <person name="Cadillo-Quiroz H."/>
            <person name="Brauer S.L."/>
            <person name="Goodson N."/>
            <person name="Yavitt J.B."/>
            <person name="Zinder S.H."/>
        </authorList>
    </citation>
    <scope>NUCLEOTIDE SEQUENCE [LARGE SCALE GENOMIC DNA]</scope>
    <source>
        <strain evidence="5">DSM 25820 / JCM 18151 / SWAN1</strain>
    </source>
</reference>
<dbReference type="Proteomes" id="UP000009231">
    <property type="component" value="Chromosome"/>
</dbReference>
<dbReference type="NCBIfam" id="TIGR00104">
    <property type="entry name" value="tRNA_TsaA"/>
    <property type="match status" value="1"/>
</dbReference>
<sequence>MELIQYKPIGVIKSPFKQLNGMPIQPIGACGVHGEIHLKEEYKEGLDDLEEFSHIMLIYHLHLSNGYSLRVKPFLDDKKHGIFATRAPKRPNPIGISVVKLENVEGNIVHISNVDIVDGTPLLDIKPYIPHFDRKSDEKVCVGWFEDKHQKASNKKSDRRFMD</sequence>
<protein>
    <submittedName>
        <fullName evidence="4">Uncharacterized protein family UPF0066</fullName>
    </submittedName>
</protein>
<feature type="domain" description="TsaA-like" evidence="3">
    <location>
        <begin position="6"/>
        <end position="137"/>
    </location>
</feature>
<dbReference type="EMBL" id="CP002772">
    <property type="protein sequence ID" value="AEG17199.1"/>
    <property type="molecule type" value="Genomic_DNA"/>
</dbReference>
<dbReference type="CDD" id="cd09281">
    <property type="entry name" value="UPF0066"/>
    <property type="match status" value="1"/>
</dbReference>
<evidence type="ECO:0000256" key="1">
    <source>
        <dbReference type="ARBA" id="ARBA00022691"/>
    </source>
</evidence>
<evidence type="ECO:0000259" key="3">
    <source>
        <dbReference type="PROSITE" id="PS51668"/>
    </source>
</evidence>
<dbReference type="HOGENOM" id="CLU_013458_2_0_2"/>
<dbReference type="PANTHER" id="PTHR12818:SF0">
    <property type="entry name" value="TRNA (ADENINE(37)-N6)-METHYLTRANSFERASE"/>
    <property type="match status" value="1"/>
</dbReference>
<dbReference type="AlphaFoldDB" id="F6D854"/>
<dbReference type="KEGG" id="mew:MSWAN_0153"/>
<evidence type="ECO:0000313" key="5">
    <source>
        <dbReference type="Proteomes" id="UP000009231"/>
    </source>
</evidence>
<dbReference type="GeneID" id="10667630"/>
<dbReference type="PROSITE" id="PS51668">
    <property type="entry name" value="TSAA_2"/>
    <property type="match status" value="1"/>
</dbReference>
<dbReference type="InterPro" id="IPR036414">
    <property type="entry name" value="YaeB_N_sf"/>
</dbReference>
<comment type="similarity">
    <text evidence="2">Belongs to the tRNA methyltransferase O family.</text>
</comment>
<dbReference type="Pfam" id="PF01980">
    <property type="entry name" value="TrmO_N"/>
    <property type="match status" value="1"/>
</dbReference>
<evidence type="ECO:0000313" key="4">
    <source>
        <dbReference type="EMBL" id="AEG17199.1"/>
    </source>
</evidence>
<dbReference type="Gene3D" id="2.40.30.70">
    <property type="entry name" value="YaeB-like"/>
    <property type="match status" value="1"/>
</dbReference>
<dbReference type="InterPro" id="IPR023370">
    <property type="entry name" value="TrmO-like_N"/>
</dbReference>
<dbReference type="PANTHER" id="PTHR12818">
    <property type="entry name" value="TRNA (ADENINE(37)-N6)-METHYLTRANSFERASE"/>
    <property type="match status" value="1"/>
</dbReference>